<dbReference type="Proteomes" id="UP000178017">
    <property type="component" value="Unassembled WGS sequence"/>
</dbReference>
<dbReference type="HAMAP" id="MF_01345_B">
    <property type="entry name" value="Ribosomal_uS17_B"/>
    <property type="match status" value="1"/>
</dbReference>
<dbReference type="Gene3D" id="2.40.50.140">
    <property type="entry name" value="Nucleic acid-binding proteins"/>
    <property type="match status" value="1"/>
</dbReference>
<evidence type="ECO:0000313" key="7">
    <source>
        <dbReference type="EMBL" id="OGE65631.1"/>
    </source>
</evidence>
<dbReference type="EMBL" id="MFDO01000015">
    <property type="protein sequence ID" value="OGE65631.1"/>
    <property type="molecule type" value="Genomic_DNA"/>
</dbReference>
<dbReference type="CDD" id="cd00364">
    <property type="entry name" value="Ribosomal_uS17"/>
    <property type="match status" value="1"/>
</dbReference>
<dbReference type="AlphaFoldDB" id="A0A1F5MJT3"/>
<reference evidence="7 8" key="1">
    <citation type="journal article" date="2016" name="Nat. Commun.">
        <title>Thousands of microbial genomes shed light on interconnected biogeochemical processes in an aquifer system.</title>
        <authorList>
            <person name="Anantharaman K."/>
            <person name="Brown C.T."/>
            <person name="Hug L.A."/>
            <person name="Sharon I."/>
            <person name="Castelle C.J."/>
            <person name="Probst A.J."/>
            <person name="Thomas B.C."/>
            <person name="Singh A."/>
            <person name="Wilkins M.J."/>
            <person name="Karaoz U."/>
            <person name="Brodie E.L."/>
            <person name="Williams K.H."/>
            <person name="Hubbard S.S."/>
            <person name="Banfield J.F."/>
        </authorList>
    </citation>
    <scope>NUCLEOTIDE SEQUENCE [LARGE SCALE GENOMIC DNA]</scope>
</reference>
<protein>
    <recommendedName>
        <fullName evidence="6">Small ribosomal subunit protein uS17</fullName>
    </recommendedName>
</protein>
<dbReference type="Pfam" id="PF00366">
    <property type="entry name" value="Ribosomal_S17"/>
    <property type="match status" value="1"/>
</dbReference>
<dbReference type="InterPro" id="IPR000266">
    <property type="entry name" value="Ribosomal_uS17"/>
</dbReference>
<keyword evidence="5 6" id="KW-0687">Ribonucleoprotein</keyword>
<evidence type="ECO:0000256" key="1">
    <source>
        <dbReference type="ARBA" id="ARBA00010254"/>
    </source>
</evidence>
<evidence type="ECO:0000313" key="8">
    <source>
        <dbReference type="Proteomes" id="UP000178017"/>
    </source>
</evidence>
<evidence type="ECO:0000256" key="3">
    <source>
        <dbReference type="ARBA" id="ARBA00022884"/>
    </source>
</evidence>
<keyword evidence="3 6" id="KW-0694">RNA-binding</keyword>
<dbReference type="PANTHER" id="PTHR10744">
    <property type="entry name" value="40S RIBOSOMAL PROTEIN S11 FAMILY MEMBER"/>
    <property type="match status" value="1"/>
</dbReference>
<dbReference type="InterPro" id="IPR019984">
    <property type="entry name" value="Ribosomal_uS17_bact/chlr"/>
</dbReference>
<sequence>MSKKEQQNQVNSASHVLRGLVVAAKAKQTVTVLVGRSRMHPLYHKAIKQSKKYLVHDEVGVKEGDLVEIVQTRPMSRAKRFKILRVVGVDMATIVSEKLKNEVAEAIAEVMPVEITDPEKTVELEEKTEIVEKPKRSRIKKEAK</sequence>
<dbReference type="NCBIfam" id="NF004123">
    <property type="entry name" value="PRK05610.1"/>
    <property type="match status" value="1"/>
</dbReference>
<dbReference type="GO" id="GO:0003735">
    <property type="term" value="F:structural constituent of ribosome"/>
    <property type="evidence" value="ECO:0007669"/>
    <property type="project" value="InterPro"/>
</dbReference>
<evidence type="ECO:0000256" key="6">
    <source>
        <dbReference type="HAMAP-Rule" id="MF_01345"/>
    </source>
</evidence>
<dbReference type="InterPro" id="IPR012340">
    <property type="entry name" value="NA-bd_OB-fold"/>
</dbReference>
<gene>
    <name evidence="6" type="primary">rpsQ</name>
    <name evidence="7" type="ORF">A3B49_03000</name>
</gene>
<keyword evidence="4 6" id="KW-0689">Ribosomal protein</keyword>
<comment type="subunit">
    <text evidence="6">Part of the 30S ribosomal subunit.</text>
</comment>
<comment type="caution">
    <text evidence="7">The sequence shown here is derived from an EMBL/GenBank/DDBJ whole genome shotgun (WGS) entry which is preliminary data.</text>
</comment>
<dbReference type="GO" id="GO:0019843">
    <property type="term" value="F:rRNA binding"/>
    <property type="evidence" value="ECO:0007669"/>
    <property type="project" value="UniProtKB-UniRule"/>
</dbReference>
<dbReference type="SUPFAM" id="SSF50249">
    <property type="entry name" value="Nucleic acid-binding proteins"/>
    <property type="match status" value="1"/>
</dbReference>
<evidence type="ECO:0000256" key="5">
    <source>
        <dbReference type="ARBA" id="ARBA00023274"/>
    </source>
</evidence>
<comment type="function">
    <text evidence="6">One of the primary rRNA binding proteins, it binds specifically to the 5'-end of 16S ribosomal RNA.</text>
</comment>
<organism evidence="7 8">
    <name type="scientific">Candidatus Daviesbacteria bacterium RIFCSPLOWO2_01_FULL_40_24</name>
    <dbReference type="NCBI Taxonomy" id="1797787"/>
    <lineage>
        <taxon>Bacteria</taxon>
        <taxon>Candidatus Daviesiibacteriota</taxon>
    </lineage>
</organism>
<dbReference type="PANTHER" id="PTHR10744:SF1">
    <property type="entry name" value="SMALL RIBOSOMAL SUBUNIT PROTEIN US17M"/>
    <property type="match status" value="1"/>
</dbReference>
<dbReference type="PRINTS" id="PR00973">
    <property type="entry name" value="RIBOSOMALS17"/>
</dbReference>
<keyword evidence="2 6" id="KW-0699">rRNA-binding</keyword>
<proteinExistence type="inferred from homology"/>
<dbReference type="GO" id="GO:0022627">
    <property type="term" value="C:cytosolic small ribosomal subunit"/>
    <property type="evidence" value="ECO:0007669"/>
    <property type="project" value="TreeGrafter"/>
</dbReference>
<evidence type="ECO:0000256" key="4">
    <source>
        <dbReference type="ARBA" id="ARBA00022980"/>
    </source>
</evidence>
<evidence type="ECO:0000256" key="2">
    <source>
        <dbReference type="ARBA" id="ARBA00022730"/>
    </source>
</evidence>
<name>A0A1F5MJT3_9BACT</name>
<accession>A0A1F5MJT3</accession>
<dbReference type="GO" id="GO:0006412">
    <property type="term" value="P:translation"/>
    <property type="evidence" value="ECO:0007669"/>
    <property type="project" value="UniProtKB-UniRule"/>
</dbReference>
<comment type="similarity">
    <text evidence="1 6">Belongs to the universal ribosomal protein uS17 family.</text>
</comment>